<dbReference type="InterPro" id="IPR011032">
    <property type="entry name" value="GroES-like_sf"/>
</dbReference>
<dbReference type="InterPro" id="IPR020843">
    <property type="entry name" value="ER"/>
</dbReference>
<evidence type="ECO:0000259" key="1">
    <source>
        <dbReference type="SMART" id="SM00829"/>
    </source>
</evidence>
<dbReference type="PANTHER" id="PTHR45033:SF3">
    <property type="entry name" value="DEHYDROGENASE, PUTATIVE (AFU_ORTHOLOGUE AFUA_2G13270)-RELATED"/>
    <property type="match status" value="1"/>
</dbReference>
<accession>A0ABT8L911</accession>
<dbReference type="PANTHER" id="PTHR45033">
    <property type="match status" value="1"/>
</dbReference>
<proteinExistence type="predicted"/>
<evidence type="ECO:0000313" key="2">
    <source>
        <dbReference type="EMBL" id="MDN5214244.1"/>
    </source>
</evidence>
<dbReference type="Proteomes" id="UP001172083">
    <property type="component" value="Unassembled WGS sequence"/>
</dbReference>
<dbReference type="Gene3D" id="3.40.50.720">
    <property type="entry name" value="NAD(P)-binding Rossmann-like Domain"/>
    <property type="match status" value="1"/>
</dbReference>
<dbReference type="SMART" id="SM00829">
    <property type="entry name" value="PKS_ER"/>
    <property type="match status" value="1"/>
</dbReference>
<dbReference type="Pfam" id="PF08240">
    <property type="entry name" value="ADH_N"/>
    <property type="match status" value="1"/>
</dbReference>
<feature type="domain" description="Enoyl reductase (ER)" evidence="1">
    <location>
        <begin position="9"/>
        <end position="330"/>
    </location>
</feature>
<protein>
    <submittedName>
        <fullName evidence="2">Zinc-binding dehydrogenase</fullName>
    </submittedName>
</protein>
<name>A0ABT8L911_9BACT</name>
<sequence>MKALLLVDDPHEKLKLAEIDRLKPNPGQALIKLKAAALNHRDQWCREGKYPNLRYDCVLGSDGSGEVIEVGNAQDQRWVGKEVVINPNINWGNNPAVQSPDYKILGMPDHGTFAEYLIVAVDRLHIKPTHLNLEEAAALPLAALTAYRAVFTHGKIKSGDNILISGVGGGVAQFAFLFSVAAGANTYVTSGSEQKLGHAIKLGARAGYNYKNENWFKTALKESGGFDVVIDSAGGDQINSFIRMLKPAGTIVFYGATNGLPKSLDLYRMFWGQTKLQGSTMGNDEEFAAMLSFVEKHKIKPVIDSIRPFEDIVSAFDDLRDGRQFGKIVIKIG</sequence>
<dbReference type="Gene3D" id="3.90.180.10">
    <property type="entry name" value="Medium-chain alcohol dehydrogenases, catalytic domain"/>
    <property type="match status" value="1"/>
</dbReference>
<dbReference type="InterPro" id="IPR052711">
    <property type="entry name" value="Zinc_ADH-like"/>
</dbReference>
<keyword evidence="3" id="KW-1185">Reference proteome</keyword>
<dbReference type="SUPFAM" id="SSF51735">
    <property type="entry name" value="NAD(P)-binding Rossmann-fold domains"/>
    <property type="match status" value="1"/>
</dbReference>
<dbReference type="InterPro" id="IPR013149">
    <property type="entry name" value="ADH-like_C"/>
</dbReference>
<dbReference type="Pfam" id="PF00107">
    <property type="entry name" value="ADH_zinc_N"/>
    <property type="match status" value="1"/>
</dbReference>
<comment type="caution">
    <text evidence="2">The sequence shown here is derived from an EMBL/GenBank/DDBJ whole genome shotgun (WGS) entry which is preliminary data.</text>
</comment>
<reference evidence="2" key="1">
    <citation type="submission" date="2023-06" db="EMBL/GenBank/DDBJ databases">
        <title>Genomic of Agaribacillus aureum.</title>
        <authorList>
            <person name="Wang G."/>
        </authorList>
    </citation>
    <scope>NUCLEOTIDE SEQUENCE</scope>
    <source>
        <strain evidence="2">BMA12</strain>
    </source>
</reference>
<dbReference type="RefSeq" id="WP_346759579.1">
    <property type="nucleotide sequence ID" value="NZ_JAUJEB010000004.1"/>
</dbReference>
<dbReference type="EMBL" id="JAUJEB010000004">
    <property type="protein sequence ID" value="MDN5214244.1"/>
    <property type="molecule type" value="Genomic_DNA"/>
</dbReference>
<dbReference type="SUPFAM" id="SSF50129">
    <property type="entry name" value="GroES-like"/>
    <property type="match status" value="1"/>
</dbReference>
<dbReference type="InterPro" id="IPR036291">
    <property type="entry name" value="NAD(P)-bd_dom_sf"/>
</dbReference>
<dbReference type="InterPro" id="IPR013154">
    <property type="entry name" value="ADH-like_N"/>
</dbReference>
<organism evidence="2 3">
    <name type="scientific">Agaribacillus aureus</name>
    <dbReference type="NCBI Taxonomy" id="3051825"/>
    <lineage>
        <taxon>Bacteria</taxon>
        <taxon>Pseudomonadati</taxon>
        <taxon>Bacteroidota</taxon>
        <taxon>Cytophagia</taxon>
        <taxon>Cytophagales</taxon>
        <taxon>Splendidivirgaceae</taxon>
        <taxon>Agaribacillus</taxon>
    </lineage>
</organism>
<evidence type="ECO:0000313" key="3">
    <source>
        <dbReference type="Proteomes" id="UP001172083"/>
    </source>
</evidence>
<gene>
    <name evidence="2" type="ORF">QQ020_19355</name>
</gene>